<dbReference type="InterPro" id="IPR003439">
    <property type="entry name" value="ABC_transporter-like_ATP-bd"/>
</dbReference>
<feature type="domain" description="ABC transporter" evidence="9">
    <location>
        <begin position="323"/>
        <end position="558"/>
    </location>
</feature>
<dbReference type="SUPFAM" id="SSF52540">
    <property type="entry name" value="P-loop containing nucleoside triphosphate hydrolases"/>
    <property type="match status" value="1"/>
</dbReference>
<dbReference type="InterPro" id="IPR027417">
    <property type="entry name" value="P-loop_NTPase"/>
</dbReference>
<proteinExistence type="predicted"/>
<evidence type="ECO:0000256" key="8">
    <source>
        <dbReference type="SAM" id="Phobius"/>
    </source>
</evidence>
<keyword evidence="6 8" id="KW-1133">Transmembrane helix</keyword>
<dbReference type="InterPro" id="IPR011527">
    <property type="entry name" value="ABC1_TM_dom"/>
</dbReference>
<comment type="caution">
    <text evidence="11">The sequence shown here is derived from an EMBL/GenBank/DDBJ whole genome shotgun (WGS) entry which is preliminary data.</text>
</comment>
<organism evidence="11 12">
    <name type="scientific">Vogesella margarita</name>
    <dbReference type="NCBI Taxonomy" id="2984199"/>
    <lineage>
        <taxon>Bacteria</taxon>
        <taxon>Pseudomonadati</taxon>
        <taxon>Pseudomonadota</taxon>
        <taxon>Betaproteobacteria</taxon>
        <taxon>Neisseriales</taxon>
        <taxon>Chromobacteriaceae</taxon>
        <taxon>Vogesella</taxon>
    </lineage>
</organism>
<dbReference type="Proteomes" id="UP001222030">
    <property type="component" value="Unassembled WGS sequence"/>
</dbReference>
<feature type="transmembrane region" description="Helical" evidence="8">
    <location>
        <begin position="149"/>
        <end position="167"/>
    </location>
</feature>
<evidence type="ECO:0000256" key="7">
    <source>
        <dbReference type="ARBA" id="ARBA00023136"/>
    </source>
</evidence>
<protein>
    <submittedName>
        <fullName evidence="11">Type I secretion system permease/ATPase</fullName>
    </submittedName>
</protein>
<dbReference type="InterPro" id="IPR017871">
    <property type="entry name" value="ABC_transporter-like_CS"/>
</dbReference>
<dbReference type="InterPro" id="IPR003593">
    <property type="entry name" value="AAA+_ATPase"/>
</dbReference>
<dbReference type="Gene3D" id="3.40.50.300">
    <property type="entry name" value="P-loop containing nucleotide triphosphate hydrolases"/>
    <property type="match status" value="1"/>
</dbReference>
<dbReference type="PANTHER" id="PTHR24221">
    <property type="entry name" value="ATP-BINDING CASSETTE SUB-FAMILY B"/>
    <property type="match status" value="1"/>
</dbReference>
<keyword evidence="7 8" id="KW-0472">Membrane</keyword>
<keyword evidence="5" id="KW-0067">ATP-binding</keyword>
<keyword evidence="12" id="KW-1185">Reference proteome</keyword>
<dbReference type="Pfam" id="PF00005">
    <property type="entry name" value="ABC_tran"/>
    <property type="match status" value="1"/>
</dbReference>
<name>A0ABT5IRT9_9NEIS</name>
<reference evidence="11 12" key="1">
    <citation type="submission" date="2023-01" db="EMBL/GenBank/DDBJ databases">
        <title>Novel species of the genus Vogesella isolated from rivers.</title>
        <authorList>
            <person name="Lu H."/>
        </authorList>
    </citation>
    <scope>NUCLEOTIDE SEQUENCE [LARGE SCALE GENOMIC DNA]</scope>
    <source>
        <strain evidence="11 12">LYT5W</strain>
    </source>
</reference>
<dbReference type="NCBIfam" id="TIGR01842">
    <property type="entry name" value="type_I_sec_PrtD"/>
    <property type="match status" value="1"/>
</dbReference>
<keyword evidence="3 8" id="KW-0812">Transmembrane</keyword>
<dbReference type="PANTHER" id="PTHR24221:SF248">
    <property type="entry name" value="ABC TRANSPORTER TRANSMEMBRANE REGION"/>
    <property type="match status" value="1"/>
</dbReference>
<dbReference type="SUPFAM" id="SSF90123">
    <property type="entry name" value="ABC transporter transmembrane region"/>
    <property type="match status" value="1"/>
</dbReference>
<sequence>MKTYSLIHQFFGKHITHCILFSVFINLANLAPSIYMLQVYDRVLPSRSNETLIMLTLLAAYFLAAQAILDYLRGRLLAEAAMQLEQTVSTQAIQQHFRDKIFIKKQPDHPLLKDIATLRHFIGGHSLIALLDAPWFIFYLLVIYWFHPLLGNIALAGSLLLVTLTLLSEHGSKQFIQTSQPLTRQASQMIDDAYQHSQVICSMHMQPAIINRWQQQQQQINAVTRIFGKLAGKVSSHSKLIRQLLQIAMMGTGAYLVIDQHLSSGVMLATTIILGKALAPVESLTGSWKTIVQAMMALRNLSPLLDTPASKPPLLPSAIDGHLSVENVTIFGQRPDIQILRNISWRLEPGKQLAIIGPNGSGKSTLARVIAGATYCDTGSIRLDGINYANGAAPQMGDHIGYLPQDLSLLSGTVAENISRFQAADHDKVIAASRMAGTHEMILKLPASYETLIGEGGIQLSGGQLQRIALARALYNQPALVVLDEPNAYLDHDGEQALQATLLQLKTQGTTTVIITHRPSLTQYADQLLVMNAGRVEKMGSRADILAVTHPSPQTNHA</sequence>
<evidence type="ECO:0000259" key="10">
    <source>
        <dbReference type="PROSITE" id="PS50929"/>
    </source>
</evidence>
<evidence type="ECO:0000313" key="12">
    <source>
        <dbReference type="Proteomes" id="UP001222030"/>
    </source>
</evidence>
<comment type="subcellular location">
    <subcellularLocation>
        <location evidence="1">Cell membrane</location>
        <topology evidence="1">Multi-pass membrane protein</topology>
    </subcellularLocation>
</comment>
<dbReference type="PROSITE" id="PS00211">
    <property type="entry name" value="ABC_TRANSPORTER_1"/>
    <property type="match status" value="1"/>
</dbReference>
<dbReference type="PROSITE" id="PS50893">
    <property type="entry name" value="ABC_TRANSPORTER_2"/>
    <property type="match status" value="1"/>
</dbReference>
<feature type="transmembrane region" description="Helical" evidence="8">
    <location>
        <begin position="52"/>
        <end position="72"/>
    </location>
</feature>
<evidence type="ECO:0000256" key="3">
    <source>
        <dbReference type="ARBA" id="ARBA00022692"/>
    </source>
</evidence>
<dbReference type="InterPro" id="IPR036640">
    <property type="entry name" value="ABC1_TM_sf"/>
</dbReference>
<keyword evidence="2" id="KW-1003">Cell membrane</keyword>
<feature type="transmembrane region" description="Helical" evidence="8">
    <location>
        <begin position="20"/>
        <end position="40"/>
    </location>
</feature>
<evidence type="ECO:0000259" key="9">
    <source>
        <dbReference type="PROSITE" id="PS50893"/>
    </source>
</evidence>
<keyword evidence="4" id="KW-0547">Nucleotide-binding</keyword>
<accession>A0ABT5IRT9</accession>
<dbReference type="Pfam" id="PF00664">
    <property type="entry name" value="ABC_membrane"/>
    <property type="match status" value="1"/>
</dbReference>
<evidence type="ECO:0000256" key="4">
    <source>
        <dbReference type="ARBA" id="ARBA00022741"/>
    </source>
</evidence>
<feature type="transmembrane region" description="Helical" evidence="8">
    <location>
        <begin position="121"/>
        <end position="143"/>
    </location>
</feature>
<dbReference type="EMBL" id="JAQQLE010000014">
    <property type="protein sequence ID" value="MDC7715272.1"/>
    <property type="molecule type" value="Genomic_DNA"/>
</dbReference>
<dbReference type="SMART" id="SM00382">
    <property type="entry name" value="AAA"/>
    <property type="match status" value="1"/>
</dbReference>
<feature type="domain" description="ABC transmembrane type-1" evidence="10">
    <location>
        <begin position="19"/>
        <end position="293"/>
    </location>
</feature>
<dbReference type="RefSeq" id="WP_272773068.1">
    <property type="nucleotide sequence ID" value="NZ_JAQQLE010000014.1"/>
</dbReference>
<gene>
    <name evidence="11" type="ORF">PQU96_14235</name>
</gene>
<evidence type="ECO:0000313" key="11">
    <source>
        <dbReference type="EMBL" id="MDC7715272.1"/>
    </source>
</evidence>
<dbReference type="PROSITE" id="PS50929">
    <property type="entry name" value="ABC_TM1F"/>
    <property type="match status" value="1"/>
</dbReference>
<evidence type="ECO:0000256" key="2">
    <source>
        <dbReference type="ARBA" id="ARBA00022475"/>
    </source>
</evidence>
<evidence type="ECO:0000256" key="1">
    <source>
        <dbReference type="ARBA" id="ARBA00004651"/>
    </source>
</evidence>
<dbReference type="Gene3D" id="1.20.1560.10">
    <property type="entry name" value="ABC transporter type 1, transmembrane domain"/>
    <property type="match status" value="1"/>
</dbReference>
<evidence type="ECO:0000256" key="6">
    <source>
        <dbReference type="ARBA" id="ARBA00022989"/>
    </source>
</evidence>
<evidence type="ECO:0000256" key="5">
    <source>
        <dbReference type="ARBA" id="ARBA00022840"/>
    </source>
</evidence>
<dbReference type="InterPro" id="IPR039421">
    <property type="entry name" value="Type_1_exporter"/>
</dbReference>
<dbReference type="InterPro" id="IPR010128">
    <property type="entry name" value="ATPase_T1SS_PrtD-like"/>
</dbReference>